<evidence type="ECO:0000256" key="1">
    <source>
        <dbReference type="ARBA" id="ARBA00004571"/>
    </source>
</evidence>
<dbReference type="PANTHER" id="PTHR47234">
    <property type="match status" value="1"/>
</dbReference>
<evidence type="ECO:0000256" key="7">
    <source>
        <dbReference type="ARBA" id="ARBA00023237"/>
    </source>
</evidence>
<dbReference type="InterPro" id="IPR037066">
    <property type="entry name" value="Plug_dom_sf"/>
</dbReference>
<dbReference type="InterPro" id="IPR036942">
    <property type="entry name" value="Beta-barrel_TonB_sf"/>
</dbReference>
<accession>A0A4Y3M183</accession>
<organism evidence="14 15">
    <name type="scientific">Gluconobacter roseus NBRC 3990</name>
    <dbReference type="NCBI Taxonomy" id="1307950"/>
    <lineage>
        <taxon>Bacteria</taxon>
        <taxon>Pseudomonadati</taxon>
        <taxon>Pseudomonadota</taxon>
        <taxon>Alphaproteobacteria</taxon>
        <taxon>Acetobacterales</taxon>
        <taxon>Acetobacteraceae</taxon>
        <taxon>Gluconobacter</taxon>
    </lineage>
</organism>
<evidence type="ECO:0000256" key="10">
    <source>
        <dbReference type="SAM" id="MobiDB-lite"/>
    </source>
</evidence>
<dbReference type="InterPro" id="IPR012910">
    <property type="entry name" value="Plug_dom"/>
</dbReference>
<dbReference type="PROSITE" id="PS52016">
    <property type="entry name" value="TONB_DEPENDENT_REC_3"/>
    <property type="match status" value="1"/>
</dbReference>
<dbReference type="Pfam" id="PF07715">
    <property type="entry name" value="Plug"/>
    <property type="match status" value="1"/>
</dbReference>
<dbReference type="STRING" id="586239.AD943_01865"/>
<evidence type="ECO:0000313" key="15">
    <source>
        <dbReference type="Proteomes" id="UP000320772"/>
    </source>
</evidence>
<feature type="domain" description="TonB-dependent receptor-like beta-barrel" evidence="12">
    <location>
        <begin position="450"/>
        <end position="974"/>
    </location>
</feature>
<evidence type="ECO:0000256" key="2">
    <source>
        <dbReference type="ARBA" id="ARBA00022448"/>
    </source>
</evidence>
<evidence type="ECO:0000256" key="4">
    <source>
        <dbReference type="ARBA" id="ARBA00022692"/>
    </source>
</evidence>
<keyword evidence="5 9" id="KW-0798">TonB box</keyword>
<dbReference type="AlphaFoldDB" id="A0A4Y3M183"/>
<evidence type="ECO:0000256" key="6">
    <source>
        <dbReference type="ARBA" id="ARBA00023136"/>
    </source>
</evidence>
<name>A0A4Y3M183_9PROT</name>
<dbReference type="GO" id="GO:0009279">
    <property type="term" value="C:cell outer membrane"/>
    <property type="evidence" value="ECO:0007669"/>
    <property type="project" value="UniProtKB-SubCell"/>
</dbReference>
<feature type="region of interest" description="Disordered" evidence="10">
    <location>
        <begin position="32"/>
        <end position="56"/>
    </location>
</feature>
<reference evidence="14 15" key="1">
    <citation type="submission" date="2019-06" db="EMBL/GenBank/DDBJ databases">
        <title>Whole genome shotgun sequence of Gluconobacter roseus NBRC 3990.</title>
        <authorList>
            <person name="Hosoyama A."/>
            <person name="Uohara A."/>
            <person name="Ohji S."/>
            <person name="Ichikawa N."/>
        </authorList>
    </citation>
    <scope>NUCLEOTIDE SEQUENCE [LARGE SCALE GENOMIC DNA]</scope>
    <source>
        <strain evidence="14 15">NBRC 3990</strain>
    </source>
</reference>
<feature type="compositionally biased region" description="Low complexity" evidence="10">
    <location>
        <begin position="46"/>
        <end position="56"/>
    </location>
</feature>
<dbReference type="InterPro" id="IPR039426">
    <property type="entry name" value="TonB-dep_rcpt-like"/>
</dbReference>
<proteinExistence type="inferred from homology"/>
<keyword evidence="2 8" id="KW-0813">Transport</keyword>
<dbReference type="PANTHER" id="PTHR47234:SF2">
    <property type="entry name" value="TONB-DEPENDENT RECEPTOR"/>
    <property type="match status" value="1"/>
</dbReference>
<evidence type="ECO:0000259" key="13">
    <source>
        <dbReference type="Pfam" id="PF07715"/>
    </source>
</evidence>
<keyword evidence="6 8" id="KW-0472">Membrane</keyword>
<evidence type="ECO:0000256" key="5">
    <source>
        <dbReference type="ARBA" id="ARBA00023077"/>
    </source>
</evidence>
<comment type="caution">
    <text evidence="14">The sequence shown here is derived from an EMBL/GenBank/DDBJ whole genome shotgun (WGS) entry which is preliminary data.</text>
</comment>
<comment type="subcellular location">
    <subcellularLocation>
        <location evidence="1 8">Cell outer membrane</location>
        <topology evidence="1 8">Multi-pass membrane protein</topology>
    </subcellularLocation>
</comment>
<dbReference type="Gene3D" id="2.40.170.20">
    <property type="entry name" value="TonB-dependent receptor, beta-barrel domain"/>
    <property type="match status" value="1"/>
</dbReference>
<evidence type="ECO:0000313" key="14">
    <source>
        <dbReference type="EMBL" id="GEB03032.1"/>
    </source>
</evidence>
<feature type="domain" description="TonB-dependent receptor plug" evidence="13">
    <location>
        <begin position="131"/>
        <end position="241"/>
    </location>
</feature>
<comment type="similarity">
    <text evidence="8 9">Belongs to the TonB-dependent receptor family.</text>
</comment>
<keyword evidence="14" id="KW-0675">Receptor</keyword>
<evidence type="ECO:0000259" key="12">
    <source>
        <dbReference type="Pfam" id="PF00593"/>
    </source>
</evidence>
<evidence type="ECO:0000256" key="11">
    <source>
        <dbReference type="SAM" id="SignalP"/>
    </source>
</evidence>
<keyword evidence="15" id="KW-1185">Reference proteome</keyword>
<dbReference type="EMBL" id="BJLY01000001">
    <property type="protein sequence ID" value="GEB03032.1"/>
    <property type="molecule type" value="Genomic_DNA"/>
</dbReference>
<dbReference type="SUPFAM" id="SSF56935">
    <property type="entry name" value="Porins"/>
    <property type="match status" value="1"/>
</dbReference>
<gene>
    <name evidence="14" type="primary">btuB_3</name>
    <name evidence="14" type="ORF">GRO01_06080</name>
</gene>
<evidence type="ECO:0000256" key="8">
    <source>
        <dbReference type="PROSITE-ProRule" id="PRU01360"/>
    </source>
</evidence>
<dbReference type="Proteomes" id="UP000320772">
    <property type="component" value="Unassembled WGS sequence"/>
</dbReference>
<keyword evidence="3 8" id="KW-1134">Transmembrane beta strand</keyword>
<dbReference type="Pfam" id="PF00593">
    <property type="entry name" value="TonB_dep_Rec_b-barrel"/>
    <property type="match status" value="1"/>
</dbReference>
<protein>
    <submittedName>
        <fullName evidence="14">TonB-dependent receptor</fullName>
    </submittedName>
</protein>
<keyword evidence="4 8" id="KW-0812">Transmembrane</keyword>
<dbReference type="RefSeq" id="WP_062507489.1">
    <property type="nucleotide sequence ID" value="NZ_BAQZ01000018.1"/>
</dbReference>
<keyword evidence="7 8" id="KW-0998">Cell outer membrane</keyword>
<evidence type="ECO:0000256" key="9">
    <source>
        <dbReference type="RuleBase" id="RU003357"/>
    </source>
</evidence>
<dbReference type="InterPro" id="IPR000531">
    <property type="entry name" value="Beta-barrel_TonB"/>
</dbReference>
<feature type="chain" id="PRO_5022756687" evidence="11">
    <location>
        <begin position="28"/>
        <end position="1011"/>
    </location>
</feature>
<feature type="signal peptide" evidence="11">
    <location>
        <begin position="1"/>
        <end position="27"/>
    </location>
</feature>
<dbReference type="Gene3D" id="2.170.130.10">
    <property type="entry name" value="TonB-dependent receptor, plug domain"/>
    <property type="match status" value="1"/>
</dbReference>
<keyword evidence="11" id="KW-0732">Signal</keyword>
<evidence type="ECO:0000256" key="3">
    <source>
        <dbReference type="ARBA" id="ARBA00022452"/>
    </source>
</evidence>
<sequence length="1011" mass="107826">MLNTSRRHLLLCASILGVGSLSGTAFAASTTQPEQNAHKAVHHKASTSTTAAKSTPSAVAAPAATSSVAVPAATSSVAVPAATSSVAVPVATTAPASSSRRRAALLEAQGVSGGTERMVVTGSALASSNNQNANPVQIVTAKQIQQTGATTLSDFFARIPSIGGTGTNNSETNGTGGASCTDIRNLGSNRVLVLIDGKRATLNGQSNCIDLNALPVQQIASVEILKDGGSELYGADAVSGVINIKMRHNLSDGNITIRGGITGQGDNDTGMISAYKGWNFDHDKGNLTLFGQYMTQGGVLQRDRSWANPVQLSDNPVGSGAETFGSGYSNYTHVQSASGLNAAVAPDGKTVSDWGTNNRYDYGRHQSLINQLQDASLSGDFHYEFNRHANLYSNVMYSHRTSSSYMAAEPFDGSVQPSTLPSVLTVPANDPNNPFGQDVDITKRLTELGDRRDENATDTVTAKVGVNGEIAYGWDYDLSYTYGSNMSTDHLENVGSYTNLLNAYGLQQTDPSSATSALVYNPSVCPSFGCSNPFGTMGSQAASYVNYNTNTHSHYQLRDWNLRINNNHVTTMPWKGGGDLGIAVGFEHRGEQLTNTPDELISSGQSLTNTVLPTSGGFDVTEGYAEAKATLLKNVFLAKDLTVDVQGRASGYSTTSDTAKNWKASINWAPTQDIRFRGTIGTSYRQPNVYELYGGQSLSYNLANDPCDAGQVGTYGAASAAVAATCAKQGINTSTFHQSGTGQVPTLGGGNAHLAPEIGRTYTFGTIITPRWIPNLSISGEFWHYSVNHTISALPTQYILDGCYTGTSPSLCNTINRLSNGQINTVTATNQNTGALHESGVDFDFDYRIRVARHDVLSVSNNFQYLLNYTQQLVPGGAFTNYTGALLYAGGPNNANASYGIPRVRDYATFGWTHGAFTATYMVQFIGGMRWNDQSEFLNSTTAGRYKTPMMIEQDLTLAYRWKKWNFESGINNITNKKPPFVASGVDNSAGATYGSFYQGRYFFLQAGLNF</sequence>